<organism evidence="1 2">
    <name type="scientific">Russula earlei</name>
    <dbReference type="NCBI Taxonomy" id="71964"/>
    <lineage>
        <taxon>Eukaryota</taxon>
        <taxon>Fungi</taxon>
        <taxon>Dikarya</taxon>
        <taxon>Basidiomycota</taxon>
        <taxon>Agaricomycotina</taxon>
        <taxon>Agaricomycetes</taxon>
        <taxon>Russulales</taxon>
        <taxon>Russulaceae</taxon>
        <taxon>Russula</taxon>
    </lineage>
</organism>
<accession>A0ACC0UD43</accession>
<dbReference type="EMBL" id="JAGFNK010000059">
    <property type="protein sequence ID" value="KAI9509644.1"/>
    <property type="molecule type" value="Genomic_DNA"/>
</dbReference>
<protein>
    <submittedName>
        <fullName evidence="1">Uncharacterized protein</fullName>
    </submittedName>
</protein>
<gene>
    <name evidence="1" type="ORF">F5148DRAFT_723511</name>
</gene>
<comment type="caution">
    <text evidence="1">The sequence shown here is derived from an EMBL/GenBank/DDBJ whole genome shotgun (WGS) entry which is preliminary data.</text>
</comment>
<keyword evidence="2" id="KW-1185">Reference proteome</keyword>
<reference evidence="1" key="1">
    <citation type="submission" date="2021-03" db="EMBL/GenBank/DDBJ databases">
        <title>Evolutionary priming and transition to the ectomycorrhizal habit in an iconic lineage of mushroom-forming fungi: is preadaptation a requirement?</title>
        <authorList>
            <consortium name="DOE Joint Genome Institute"/>
            <person name="Looney B.P."/>
            <person name="Miyauchi S."/>
            <person name="Morin E."/>
            <person name="Drula E."/>
            <person name="Courty P.E."/>
            <person name="Chicoki N."/>
            <person name="Fauchery L."/>
            <person name="Kohler A."/>
            <person name="Kuo A."/>
            <person name="LaButti K."/>
            <person name="Pangilinan J."/>
            <person name="Lipzen A."/>
            <person name="Riley R."/>
            <person name="Andreopoulos W."/>
            <person name="He G."/>
            <person name="Johnson J."/>
            <person name="Barry K.W."/>
            <person name="Grigoriev I.V."/>
            <person name="Nagy L."/>
            <person name="Hibbett D."/>
            <person name="Henrissat B."/>
            <person name="Matheny P.B."/>
            <person name="Labbe J."/>
            <person name="Martin A.F."/>
        </authorList>
    </citation>
    <scope>NUCLEOTIDE SEQUENCE</scope>
    <source>
        <strain evidence="1">BPL698</strain>
    </source>
</reference>
<evidence type="ECO:0000313" key="2">
    <source>
        <dbReference type="Proteomes" id="UP001207468"/>
    </source>
</evidence>
<proteinExistence type="predicted"/>
<dbReference type="Proteomes" id="UP001207468">
    <property type="component" value="Unassembled WGS sequence"/>
</dbReference>
<sequence>MLRSSKGEGHTQEISEKATRAKLVDNFKVSVTRPLIAVDLDDVLCQTTICAAEWHNRKFGTHMQLKDFFYSTWYKNPGWGTIAATASKIKEFYDTDQLKHAVPVPGSLDALNRLREMGYNLTIVTARSFLHELESTIIWLDKHFDGIFCNVIFSSQGSNNLAYDGKCIGTTLSKLQICETIQSILLIDDSLETALNFGRAANRLVLLFGDYEWNKRVDAGDLWTFDDKSTLEGGNEWWEADTTSLRNEDTIWRVRNWAQVLQWLEGSTEIT</sequence>
<evidence type="ECO:0000313" key="1">
    <source>
        <dbReference type="EMBL" id="KAI9509644.1"/>
    </source>
</evidence>
<name>A0ACC0UD43_9AGAM</name>